<protein>
    <submittedName>
        <fullName evidence="1">(pine wood nematode) hypothetical protein</fullName>
    </submittedName>
</protein>
<organism evidence="1 2">
    <name type="scientific">Bursaphelenchus xylophilus</name>
    <name type="common">Pinewood nematode worm</name>
    <name type="synonym">Aphelenchoides xylophilus</name>
    <dbReference type="NCBI Taxonomy" id="6326"/>
    <lineage>
        <taxon>Eukaryota</taxon>
        <taxon>Metazoa</taxon>
        <taxon>Ecdysozoa</taxon>
        <taxon>Nematoda</taxon>
        <taxon>Chromadorea</taxon>
        <taxon>Rhabditida</taxon>
        <taxon>Tylenchina</taxon>
        <taxon>Tylenchomorpha</taxon>
        <taxon>Aphelenchoidea</taxon>
        <taxon>Aphelenchoididae</taxon>
        <taxon>Bursaphelenchus</taxon>
    </lineage>
</organism>
<keyword evidence="2" id="KW-1185">Reference proteome</keyword>
<dbReference type="EMBL" id="CAJFCV020000005">
    <property type="protein sequence ID" value="CAG9120780.1"/>
    <property type="molecule type" value="Genomic_DNA"/>
</dbReference>
<proteinExistence type="predicted"/>
<evidence type="ECO:0000313" key="1">
    <source>
        <dbReference type="EMBL" id="CAD5229966.1"/>
    </source>
</evidence>
<dbReference type="EMBL" id="CAJFDI010000005">
    <property type="protein sequence ID" value="CAD5229966.1"/>
    <property type="molecule type" value="Genomic_DNA"/>
</dbReference>
<gene>
    <name evidence="1" type="ORF">BXYJ_LOCUS10751</name>
</gene>
<dbReference type="Proteomes" id="UP000582659">
    <property type="component" value="Unassembled WGS sequence"/>
</dbReference>
<comment type="caution">
    <text evidence="1">The sequence shown here is derived from an EMBL/GenBank/DDBJ whole genome shotgun (WGS) entry which is preliminary data.</text>
</comment>
<name>A0A7I8XKK2_BURXY</name>
<dbReference type="AlphaFoldDB" id="A0A7I8XKK2"/>
<sequence length="403" mass="46787">MGVVNQNMDNWTAEEIYKQRCLRNQIFRLPNETWQQAFEQLGNRVFWSEIAANVKFCGDKDTEKFCVVGENDVIVCSFDNPQQHYSFIELDFSKDELEGKEVYLLKRGELVNVWLPKIQTINSYDVATSKRIFSQKFSNKCYVADGSVYDIRAQQLFNGYNQEILNVRTEATLKCVRYDPDGHHFFSFLSQQGAYTLFNSGEELFRQRLYNASEFAVLRDLDFVLILRPNDEEDCTVAQPTSPPKSLEIYDARFKTTPIRSFDLPSAENFLIVGQEVIITSPIAERVTLRPQQESDEYGIYTYSEGQWTKSLQFFGSLYSNPKGTLKKLVKESENLMWVLDPMGTAEYTATWRVLFVEKSEGQLTCRQFNRSSPEEPSFYSNLYKELQEKNLAKSEVSEEMET</sequence>
<accession>A0A7I8XKK2</accession>
<evidence type="ECO:0000313" key="2">
    <source>
        <dbReference type="Proteomes" id="UP000659654"/>
    </source>
</evidence>
<reference evidence="1" key="1">
    <citation type="submission" date="2020-09" db="EMBL/GenBank/DDBJ databases">
        <authorList>
            <person name="Kikuchi T."/>
        </authorList>
    </citation>
    <scope>NUCLEOTIDE SEQUENCE</scope>
    <source>
        <strain evidence="1">Ka4C1</strain>
    </source>
</reference>
<dbReference type="Proteomes" id="UP000659654">
    <property type="component" value="Unassembled WGS sequence"/>
</dbReference>